<dbReference type="Proteomes" id="UP000887565">
    <property type="component" value="Unplaced"/>
</dbReference>
<proteinExistence type="predicted"/>
<evidence type="ECO:0000259" key="2">
    <source>
        <dbReference type="Pfam" id="PF17906"/>
    </source>
</evidence>
<dbReference type="WBParaSite" id="nRc.2.0.1.t29311-RA">
    <property type="protein sequence ID" value="nRc.2.0.1.t29311-RA"/>
    <property type="gene ID" value="nRc.2.0.1.g29311"/>
</dbReference>
<accession>A0A915JSU0</accession>
<evidence type="ECO:0000256" key="1">
    <source>
        <dbReference type="SAM" id="MobiDB-lite"/>
    </source>
</evidence>
<keyword evidence="3" id="KW-1185">Reference proteome</keyword>
<organism evidence="3 4">
    <name type="scientific">Romanomermis culicivorax</name>
    <name type="common">Nematode worm</name>
    <dbReference type="NCBI Taxonomy" id="13658"/>
    <lineage>
        <taxon>Eukaryota</taxon>
        <taxon>Metazoa</taxon>
        <taxon>Ecdysozoa</taxon>
        <taxon>Nematoda</taxon>
        <taxon>Enoplea</taxon>
        <taxon>Dorylaimia</taxon>
        <taxon>Mermithida</taxon>
        <taxon>Mermithoidea</taxon>
        <taxon>Mermithidae</taxon>
        <taxon>Romanomermis</taxon>
    </lineage>
</organism>
<dbReference type="AlphaFoldDB" id="A0A915JSU0"/>
<dbReference type="InterPro" id="IPR041426">
    <property type="entry name" value="Mos1_HTH"/>
</dbReference>
<name>A0A915JSU0_ROMCU</name>
<feature type="region of interest" description="Disordered" evidence="1">
    <location>
        <begin position="48"/>
        <end position="92"/>
    </location>
</feature>
<protein>
    <submittedName>
        <fullName evidence="4">Mos1 transposase HTH domain-containing protein</fullName>
    </submittedName>
</protein>
<reference evidence="4" key="1">
    <citation type="submission" date="2022-11" db="UniProtKB">
        <authorList>
            <consortium name="WormBaseParasite"/>
        </authorList>
    </citation>
    <scope>IDENTIFICATION</scope>
</reference>
<sequence>MLAYPADYVASSFPLSIDAHCGDRHSGEAFKNICKAYGEEAVSGRIVRRRFSRQSKGNEDLENQRHTGQSKEPTPPPLSGMETIEPEDGSSLVEPALLLPSVVATLPKDEGDVSEQKSCKKG</sequence>
<evidence type="ECO:0000313" key="3">
    <source>
        <dbReference type="Proteomes" id="UP000887565"/>
    </source>
</evidence>
<dbReference type="Gene3D" id="1.10.10.1450">
    <property type="match status" value="1"/>
</dbReference>
<evidence type="ECO:0000313" key="4">
    <source>
        <dbReference type="WBParaSite" id="nRc.2.0.1.t29311-RA"/>
    </source>
</evidence>
<feature type="domain" description="Mos1 transposase HTH" evidence="2">
    <location>
        <begin position="27"/>
        <end position="58"/>
    </location>
</feature>
<feature type="compositionally biased region" description="Basic and acidic residues" evidence="1">
    <location>
        <begin position="56"/>
        <end position="65"/>
    </location>
</feature>
<dbReference type="Pfam" id="PF17906">
    <property type="entry name" value="HTH_48"/>
    <property type="match status" value="1"/>
</dbReference>